<feature type="compositionally biased region" description="Polar residues" evidence="1">
    <location>
        <begin position="158"/>
        <end position="167"/>
    </location>
</feature>
<dbReference type="PROSITE" id="PS50234">
    <property type="entry name" value="VWFA"/>
    <property type="match status" value="1"/>
</dbReference>
<evidence type="ECO:0000256" key="1">
    <source>
        <dbReference type="SAM" id="MobiDB-lite"/>
    </source>
</evidence>
<gene>
    <name evidence="3" type="ORF">BDW59DRAFT_161000</name>
</gene>
<feature type="compositionally biased region" description="Polar residues" evidence="1">
    <location>
        <begin position="239"/>
        <end position="249"/>
    </location>
</feature>
<dbReference type="Gene3D" id="3.40.50.410">
    <property type="entry name" value="von Willebrand factor, type A domain"/>
    <property type="match status" value="1"/>
</dbReference>
<feature type="compositionally biased region" description="Low complexity" evidence="1">
    <location>
        <begin position="313"/>
        <end position="329"/>
    </location>
</feature>
<name>A0ABR4IHZ2_9EURO</name>
<evidence type="ECO:0000259" key="2">
    <source>
        <dbReference type="PROSITE" id="PS50234"/>
    </source>
</evidence>
<organism evidence="3 4">
    <name type="scientific">Aspergillus cavernicola</name>
    <dbReference type="NCBI Taxonomy" id="176166"/>
    <lineage>
        <taxon>Eukaryota</taxon>
        <taxon>Fungi</taxon>
        <taxon>Dikarya</taxon>
        <taxon>Ascomycota</taxon>
        <taxon>Pezizomycotina</taxon>
        <taxon>Eurotiomycetes</taxon>
        <taxon>Eurotiomycetidae</taxon>
        <taxon>Eurotiales</taxon>
        <taxon>Aspergillaceae</taxon>
        <taxon>Aspergillus</taxon>
        <taxon>Aspergillus subgen. Nidulantes</taxon>
    </lineage>
</organism>
<dbReference type="InterPro" id="IPR002035">
    <property type="entry name" value="VWF_A"/>
</dbReference>
<accession>A0ABR4IHZ2</accession>
<comment type="caution">
    <text evidence="3">The sequence shown here is derived from an EMBL/GenBank/DDBJ whole genome shotgun (WGS) entry which is preliminary data.</text>
</comment>
<feature type="region of interest" description="Disordered" evidence="1">
    <location>
        <begin position="90"/>
        <end position="457"/>
    </location>
</feature>
<feature type="domain" description="VWFA" evidence="2">
    <location>
        <begin position="523"/>
        <end position="722"/>
    </location>
</feature>
<dbReference type="PANTHER" id="PTHR34706:SF1">
    <property type="entry name" value="VWFA DOMAIN-CONTAINING PROTEIN"/>
    <property type="match status" value="1"/>
</dbReference>
<dbReference type="PANTHER" id="PTHR34706">
    <property type="entry name" value="SLR1338 PROTEIN"/>
    <property type="match status" value="1"/>
</dbReference>
<feature type="compositionally biased region" description="Polar residues" evidence="1">
    <location>
        <begin position="127"/>
        <end position="138"/>
    </location>
</feature>
<feature type="compositionally biased region" description="Low complexity" evidence="1">
    <location>
        <begin position="254"/>
        <end position="264"/>
    </location>
</feature>
<feature type="compositionally biased region" description="Basic and acidic residues" evidence="1">
    <location>
        <begin position="217"/>
        <end position="226"/>
    </location>
</feature>
<proteinExistence type="predicted"/>
<dbReference type="EMBL" id="JBFXLS010000030">
    <property type="protein sequence ID" value="KAL2826482.1"/>
    <property type="molecule type" value="Genomic_DNA"/>
</dbReference>
<reference evidence="3 4" key="1">
    <citation type="submission" date="2024-07" db="EMBL/GenBank/DDBJ databases">
        <title>Section-level genome sequencing and comparative genomics of Aspergillus sections Usti and Cavernicolus.</title>
        <authorList>
            <consortium name="Lawrence Berkeley National Laboratory"/>
            <person name="Nybo J.L."/>
            <person name="Vesth T.C."/>
            <person name="Theobald S."/>
            <person name="Frisvad J.C."/>
            <person name="Larsen T.O."/>
            <person name="Kjaerboelling I."/>
            <person name="Rothschild-Mancinelli K."/>
            <person name="Lyhne E.K."/>
            <person name="Kogle M.E."/>
            <person name="Barry K."/>
            <person name="Clum A."/>
            <person name="Na H."/>
            <person name="Ledsgaard L."/>
            <person name="Lin J."/>
            <person name="Lipzen A."/>
            <person name="Kuo A."/>
            <person name="Riley R."/>
            <person name="Mondo S."/>
            <person name="LaButti K."/>
            <person name="Haridas S."/>
            <person name="Pangalinan J."/>
            <person name="Salamov A.A."/>
            <person name="Simmons B.A."/>
            <person name="Magnuson J.K."/>
            <person name="Chen J."/>
            <person name="Drula E."/>
            <person name="Henrissat B."/>
            <person name="Wiebenga A."/>
            <person name="Lubbers R.J."/>
            <person name="Gomes A.C."/>
            <person name="Makela M.R."/>
            <person name="Stajich J."/>
            <person name="Grigoriev I.V."/>
            <person name="Mortensen U.H."/>
            <person name="De vries R.P."/>
            <person name="Baker S.E."/>
            <person name="Andersen M.R."/>
        </authorList>
    </citation>
    <scope>NUCLEOTIDE SEQUENCE [LARGE SCALE GENOMIC DNA]</scope>
    <source>
        <strain evidence="3 4">CBS 600.67</strain>
    </source>
</reference>
<sequence length="752" mass="82364">MVAKPPRMVADVLSLLSDDLYTYGIRDVVIDALNDGGEPRMNFANDYLRLSPQLKDQLFKAEGVRRRKRDILEFIRLLVVELEDALEILPEDEQEQGKGHQDDDDDEWYSKKPRKSLSAIPFGSGQRAVSSPTGSLLNTPPLKANHPAKYEQKKQGDTPGSNPSPASKDSGRGSGKTRTSISAVAPPLAPQLDPKAAHTTNFNIHPVSPPSALVDRPTVKEDHDHSLLGLTEIPPLPSLNPNGYNPSLHNDSEPSPSLNPNRNKPLPPNGSQSTTAPGPSRDSPPPPGLNPKGDKQLSPLNPSGINPAPPKDSNFLLSSLNPNKSKPSPTNASGGFPLNGTRSIPPPWNPEGVEPPSGLNSNESKPSRPSDPISPSLSLKPEGVKPPSSLNNDARKPSLPNDSNSSPPLKHNENTLPPPVTALEPPQKPKKTWSGLGDSSQGPDYPENLTPSSQKPEVQLRTAKEYYEYLKDFINKNLGPFEFDKATTKDLANRAMQVAKVIKDDYELTDEEVGKMARLSLFDIFILCDNSGSMKFGKRVETLNKTLQGVAHWATRIEKDGISLRFLNRVKDEDGRFDNLTDLNEIDNLICSIPTKGNTRLGSVLSSKVVRPLLQRADQRAQQARDGMERSRRVCIKPRIVFIITDGQPEGEPKNCLRSQILAAKTGRLGTTYGPAATIFIITRVGHENSAIEFIESLSEDDQVSGMILSAADRLEDVIEKLMGEEESEKNRNAYERYLIKMFLCAVDGQAY</sequence>
<dbReference type="Proteomes" id="UP001610335">
    <property type="component" value="Unassembled WGS sequence"/>
</dbReference>
<dbReference type="SUPFAM" id="SSF53300">
    <property type="entry name" value="vWA-like"/>
    <property type="match status" value="1"/>
</dbReference>
<evidence type="ECO:0000313" key="4">
    <source>
        <dbReference type="Proteomes" id="UP001610335"/>
    </source>
</evidence>
<protein>
    <recommendedName>
        <fullName evidence="2">VWFA domain-containing protein</fullName>
    </recommendedName>
</protein>
<keyword evidence="4" id="KW-1185">Reference proteome</keyword>
<feature type="compositionally biased region" description="Low complexity" evidence="1">
    <location>
        <begin position="397"/>
        <end position="409"/>
    </location>
</feature>
<evidence type="ECO:0000313" key="3">
    <source>
        <dbReference type="EMBL" id="KAL2826482.1"/>
    </source>
</evidence>
<dbReference type="InterPro" id="IPR036465">
    <property type="entry name" value="vWFA_dom_sf"/>
</dbReference>